<organism evidence="4 5">
    <name type="scientific">Pomacea canaliculata</name>
    <name type="common">Golden apple snail</name>
    <dbReference type="NCBI Taxonomy" id="400727"/>
    <lineage>
        <taxon>Eukaryota</taxon>
        <taxon>Metazoa</taxon>
        <taxon>Spiralia</taxon>
        <taxon>Lophotrochozoa</taxon>
        <taxon>Mollusca</taxon>
        <taxon>Gastropoda</taxon>
        <taxon>Caenogastropoda</taxon>
        <taxon>Architaenioglossa</taxon>
        <taxon>Ampullarioidea</taxon>
        <taxon>Ampullariidae</taxon>
        <taxon>Pomacea</taxon>
    </lineage>
</organism>
<dbReference type="Pfam" id="PF00531">
    <property type="entry name" value="Death"/>
    <property type="match status" value="1"/>
</dbReference>
<evidence type="ECO:0000259" key="3">
    <source>
        <dbReference type="PROSITE" id="PS50017"/>
    </source>
</evidence>
<feature type="domain" description="Death" evidence="3">
    <location>
        <begin position="71"/>
        <end position="108"/>
    </location>
</feature>
<dbReference type="InterPro" id="IPR000488">
    <property type="entry name" value="Death_dom"/>
</dbReference>
<gene>
    <name evidence="4" type="ORF">C0Q70_07054</name>
</gene>
<evidence type="ECO:0000256" key="1">
    <source>
        <dbReference type="SAM" id="Phobius"/>
    </source>
</evidence>
<feature type="signal peptide" evidence="2">
    <location>
        <begin position="1"/>
        <end position="16"/>
    </location>
</feature>
<dbReference type="CDD" id="cd01670">
    <property type="entry name" value="Death"/>
    <property type="match status" value="1"/>
</dbReference>
<dbReference type="SUPFAM" id="SSF47986">
    <property type="entry name" value="DEATH domain"/>
    <property type="match status" value="1"/>
</dbReference>
<protein>
    <recommendedName>
        <fullName evidence="3">Death domain-containing protein</fullName>
    </recommendedName>
</protein>
<sequence>MKYILAFLCWTLIALSEQSVDLNLRQLQFVSDHLTPKECDELALALTETGVQVIPPVHEKSAQHEKPCLVMLTDWSRGKGQNQTVDELALRLHEIGRPDVAQRLSKAVYGETNFQLHRFFLDDPFKESAHKPSILLEEDDLSPEAAAKARHRAISVQLTTSDPKFLHVTVVVTTLTLLIFIAIVSMMYIPKFTSDMCPSCFVATFAVMKDRLGDRMQACKKMLGIRESRQKPSRGSDQATQEEKERLVHEILIY</sequence>
<name>A0A2T7PE00_POMCA</name>
<dbReference type="EMBL" id="PZQS01000004">
    <property type="protein sequence ID" value="PVD31637.1"/>
    <property type="molecule type" value="Genomic_DNA"/>
</dbReference>
<dbReference type="PROSITE" id="PS50017">
    <property type="entry name" value="DEATH_DOMAIN"/>
    <property type="match status" value="1"/>
</dbReference>
<dbReference type="Proteomes" id="UP000245119">
    <property type="component" value="Linkage Group LG4"/>
</dbReference>
<dbReference type="OrthoDB" id="6066069at2759"/>
<dbReference type="AlphaFoldDB" id="A0A2T7PE00"/>
<evidence type="ECO:0000313" key="4">
    <source>
        <dbReference type="EMBL" id="PVD31637.1"/>
    </source>
</evidence>
<reference evidence="4 5" key="1">
    <citation type="submission" date="2018-04" db="EMBL/GenBank/DDBJ databases">
        <title>The genome of golden apple snail Pomacea canaliculata provides insight into stress tolerance and invasive adaptation.</title>
        <authorList>
            <person name="Liu C."/>
            <person name="Liu B."/>
            <person name="Ren Y."/>
            <person name="Zhang Y."/>
            <person name="Wang H."/>
            <person name="Li S."/>
            <person name="Jiang F."/>
            <person name="Yin L."/>
            <person name="Zhang G."/>
            <person name="Qian W."/>
            <person name="Fan W."/>
        </authorList>
    </citation>
    <scope>NUCLEOTIDE SEQUENCE [LARGE SCALE GENOMIC DNA]</scope>
    <source>
        <strain evidence="4">SZHN2017</strain>
        <tissue evidence="4">Muscle</tissue>
    </source>
</reference>
<accession>A0A2T7PE00</accession>
<keyword evidence="1" id="KW-0472">Membrane</keyword>
<dbReference type="Gene3D" id="1.10.533.10">
    <property type="entry name" value="Death Domain, Fas"/>
    <property type="match status" value="1"/>
</dbReference>
<keyword evidence="5" id="KW-1185">Reference proteome</keyword>
<keyword evidence="1" id="KW-0812">Transmembrane</keyword>
<comment type="caution">
    <text evidence="4">The sequence shown here is derived from an EMBL/GenBank/DDBJ whole genome shotgun (WGS) entry which is preliminary data.</text>
</comment>
<proteinExistence type="predicted"/>
<dbReference type="InterPro" id="IPR011029">
    <property type="entry name" value="DEATH-like_dom_sf"/>
</dbReference>
<feature type="transmembrane region" description="Helical" evidence="1">
    <location>
        <begin position="165"/>
        <end position="189"/>
    </location>
</feature>
<keyword evidence="1" id="KW-1133">Transmembrane helix</keyword>
<keyword evidence="2" id="KW-0732">Signal</keyword>
<evidence type="ECO:0000313" key="5">
    <source>
        <dbReference type="Proteomes" id="UP000245119"/>
    </source>
</evidence>
<evidence type="ECO:0000256" key="2">
    <source>
        <dbReference type="SAM" id="SignalP"/>
    </source>
</evidence>
<dbReference type="GO" id="GO:0007165">
    <property type="term" value="P:signal transduction"/>
    <property type="evidence" value="ECO:0007669"/>
    <property type="project" value="InterPro"/>
</dbReference>
<feature type="chain" id="PRO_5015407428" description="Death domain-containing protein" evidence="2">
    <location>
        <begin position="17"/>
        <end position="254"/>
    </location>
</feature>